<organism evidence="3 4">
    <name type="scientific">Gimesia chilikensis</name>
    <dbReference type="NCBI Taxonomy" id="2605989"/>
    <lineage>
        <taxon>Bacteria</taxon>
        <taxon>Pseudomonadati</taxon>
        <taxon>Planctomycetota</taxon>
        <taxon>Planctomycetia</taxon>
        <taxon>Planctomycetales</taxon>
        <taxon>Planctomycetaceae</taxon>
        <taxon>Gimesia</taxon>
    </lineage>
</organism>
<feature type="region of interest" description="Disordered" evidence="1">
    <location>
        <begin position="1"/>
        <end position="67"/>
    </location>
</feature>
<reference evidence="3 4" key="1">
    <citation type="submission" date="2019-02" db="EMBL/GenBank/DDBJ databases">
        <title>Deep-cultivation of Planctomycetes and their phenomic and genomic characterization uncovers novel biology.</title>
        <authorList>
            <person name="Wiegand S."/>
            <person name="Jogler M."/>
            <person name="Boedeker C."/>
            <person name="Pinto D."/>
            <person name="Vollmers J."/>
            <person name="Rivas-Marin E."/>
            <person name="Kohn T."/>
            <person name="Peeters S.H."/>
            <person name="Heuer A."/>
            <person name="Rast P."/>
            <person name="Oberbeckmann S."/>
            <person name="Bunk B."/>
            <person name="Jeske O."/>
            <person name="Meyerdierks A."/>
            <person name="Storesund J.E."/>
            <person name="Kallscheuer N."/>
            <person name="Luecker S."/>
            <person name="Lage O.M."/>
            <person name="Pohl T."/>
            <person name="Merkel B.J."/>
            <person name="Hornburger P."/>
            <person name="Mueller R.-W."/>
            <person name="Bruemmer F."/>
            <person name="Labrenz M."/>
            <person name="Spormann A.M."/>
            <person name="Op den Camp H."/>
            <person name="Overmann J."/>
            <person name="Amann R."/>
            <person name="Jetten M.S.M."/>
            <person name="Mascher T."/>
            <person name="Medema M.H."/>
            <person name="Devos D.P."/>
            <person name="Kaster A.-K."/>
            <person name="Ovreas L."/>
            <person name="Rohde M."/>
            <person name="Galperin M.Y."/>
            <person name="Jogler C."/>
        </authorList>
    </citation>
    <scope>NUCLEOTIDE SEQUENCE [LARGE SCALE GENOMIC DNA]</scope>
    <source>
        <strain evidence="3 4">HG66A1</strain>
    </source>
</reference>
<feature type="compositionally biased region" description="Basic residues" evidence="1">
    <location>
        <begin position="24"/>
        <end position="35"/>
    </location>
</feature>
<keyword evidence="2" id="KW-0812">Transmembrane</keyword>
<dbReference type="Proteomes" id="UP000320421">
    <property type="component" value="Chromosome"/>
</dbReference>
<dbReference type="RefSeq" id="WP_145183420.1">
    <property type="nucleotide sequence ID" value="NZ_CP036266.1"/>
</dbReference>
<gene>
    <name evidence="3" type="ORF">HG66A1_22940</name>
</gene>
<feature type="compositionally biased region" description="Basic residues" evidence="1">
    <location>
        <begin position="46"/>
        <end position="62"/>
    </location>
</feature>
<proteinExistence type="predicted"/>
<accession>A0A517PMB9</accession>
<evidence type="ECO:0000313" key="3">
    <source>
        <dbReference type="EMBL" id="QDT20508.1"/>
    </source>
</evidence>
<feature type="transmembrane region" description="Helical" evidence="2">
    <location>
        <begin position="166"/>
        <end position="185"/>
    </location>
</feature>
<sequence length="199" mass="22398">MTEDPRPRRKRRRPPESAGDSVSRKPRRRPASRKVARAEEDAPPVRKNKATKSGRKKKKKRKDHDEGWSTKQVITLVMIGIAMFGWACAAAAYAHAKEGWRSNEVERFAEEHGEELESDLRSTRRAAARSAMIKTAGRALMDFIGNAFKQLPNCLAVIAFTFSERLWLIILFAVLEAGALGLGFVMEKVGEGFVETPRY</sequence>
<evidence type="ECO:0000256" key="1">
    <source>
        <dbReference type="SAM" id="MobiDB-lite"/>
    </source>
</evidence>
<evidence type="ECO:0000256" key="2">
    <source>
        <dbReference type="SAM" id="Phobius"/>
    </source>
</evidence>
<dbReference type="OrthoDB" id="285448at2"/>
<keyword evidence="2" id="KW-0472">Membrane</keyword>
<keyword evidence="4" id="KW-1185">Reference proteome</keyword>
<name>A0A517PMB9_9PLAN</name>
<feature type="transmembrane region" description="Helical" evidence="2">
    <location>
        <begin position="73"/>
        <end position="94"/>
    </location>
</feature>
<dbReference type="EMBL" id="CP036266">
    <property type="protein sequence ID" value="QDT20508.1"/>
    <property type="molecule type" value="Genomic_DNA"/>
</dbReference>
<dbReference type="AlphaFoldDB" id="A0A517PMB9"/>
<evidence type="ECO:0000313" key="4">
    <source>
        <dbReference type="Proteomes" id="UP000320421"/>
    </source>
</evidence>
<protein>
    <submittedName>
        <fullName evidence="3">Uncharacterized protein</fullName>
    </submittedName>
</protein>
<keyword evidence="2" id="KW-1133">Transmembrane helix</keyword>